<gene>
    <name evidence="2" type="ORF">EJ06DRAFT_527108</name>
</gene>
<reference evidence="2" key="1">
    <citation type="journal article" date="2020" name="Stud. Mycol.">
        <title>101 Dothideomycetes genomes: a test case for predicting lifestyles and emergence of pathogens.</title>
        <authorList>
            <person name="Haridas S."/>
            <person name="Albert R."/>
            <person name="Binder M."/>
            <person name="Bloem J."/>
            <person name="Labutti K."/>
            <person name="Salamov A."/>
            <person name="Andreopoulos B."/>
            <person name="Baker S."/>
            <person name="Barry K."/>
            <person name="Bills G."/>
            <person name="Bluhm B."/>
            <person name="Cannon C."/>
            <person name="Castanera R."/>
            <person name="Culley D."/>
            <person name="Daum C."/>
            <person name="Ezra D."/>
            <person name="Gonzalez J."/>
            <person name="Henrissat B."/>
            <person name="Kuo A."/>
            <person name="Liang C."/>
            <person name="Lipzen A."/>
            <person name="Lutzoni F."/>
            <person name="Magnuson J."/>
            <person name="Mondo S."/>
            <person name="Nolan M."/>
            <person name="Ohm R."/>
            <person name="Pangilinan J."/>
            <person name="Park H.-J."/>
            <person name="Ramirez L."/>
            <person name="Alfaro M."/>
            <person name="Sun H."/>
            <person name="Tritt A."/>
            <person name="Yoshinaga Y."/>
            <person name="Zwiers L.-H."/>
            <person name="Turgeon B."/>
            <person name="Goodwin S."/>
            <person name="Spatafora J."/>
            <person name="Crous P."/>
            <person name="Grigoriev I."/>
        </authorList>
    </citation>
    <scope>NUCLEOTIDE SEQUENCE</scope>
    <source>
        <strain evidence="2">CBS 262.69</strain>
    </source>
</reference>
<sequence>MSSGVIATPGIFGFPRWKHKKPATLKPATRLPPKDEVGLTLCRHPACCQLFDPASPANVDFYAHSTHGHLPPRHLCPAHALLAQDRAASAHISRSSIASSSTEDSVGDEGGGEVACNMPFYFRPVEADVRWRTARSASSVASVRGDAPSAMRESDGGGMSAGPVKRTASLANPP</sequence>
<dbReference type="AlphaFoldDB" id="A0A6G1I664"/>
<proteinExistence type="predicted"/>
<dbReference type="EMBL" id="ML996689">
    <property type="protein sequence ID" value="KAF2403485.1"/>
    <property type="molecule type" value="Genomic_DNA"/>
</dbReference>
<evidence type="ECO:0000313" key="2">
    <source>
        <dbReference type="EMBL" id="KAF2403485.1"/>
    </source>
</evidence>
<feature type="region of interest" description="Disordered" evidence="1">
    <location>
        <begin position="133"/>
        <end position="174"/>
    </location>
</feature>
<accession>A0A6G1I664</accession>
<name>A0A6G1I664_9PEZI</name>
<protein>
    <submittedName>
        <fullName evidence="2">Uncharacterized protein</fullName>
    </submittedName>
</protein>
<organism evidence="2 3">
    <name type="scientific">Trichodelitschia bisporula</name>
    <dbReference type="NCBI Taxonomy" id="703511"/>
    <lineage>
        <taxon>Eukaryota</taxon>
        <taxon>Fungi</taxon>
        <taxon>Dikarya</taxon>
        <taxon>Ascomycota</taxon>
        <taxon>Pezizomycotina</taxon>
        <taxon>Dothideomycetes</taxon>
        <taxon>Dothideomycetes incertae sedis</taxon>
        <taxon>Phaeotrichales</taxon>
        <taxon>Phaeotrichaceae</taxon>
        <taxon>Trichodelitschia</taxon>
    </lineage>
</organism>
<evidence type="ECO:0000256" key="1">
    <source>
        <dbReference type="SAM" id="MobiDB-lite"/>
    </source>
</evidence>
<feature type="compositionally biased region" description="Low complexity" evidence="1">
    <location>
        <begin position="134"/>
        <end position="144"/>
    </location>
</feature>
<evidence type="ECO:0000313" key="3">
    <source>
        <dbReference type="Proteomes" id="UP000799640"/>
    </source>
</evidence>
<dbReference type="Proteomes" id="UP000799640">
    <property type="component" value="Unassembled WGS sequence"/>
</dbReference>
<keyword evidence="3" id="KW-1185">Reference proteome</keyword>